<dbReference type="SUPFAM" id="SSF56601">
    <property type="entry name" value="beta-lactamase/transpeptidase-like"/>
    <property type="match status" value="1"/>
</dbReference>
<evidence type="ECO:0000259" key="1">
    <source>
        <dbReference type="Pfam" id="PF00144"/>
    </source>
</evidence>
<accession>A0ABV5VLY6</accession>
<dbReference type="Gene3D" id="3.40.710.10">
    <property type="entry name" value="DD-peptidase/beta-lactamase superfamily"/>
    <property type="match status" value="1"/>
</dbReference>
<dbReference type="InterPro" id="IPR052907">
    <property type="entry name" value="Beta-lactamase/esterase"/>
</dbReference>
<evidence type="ECO:0000313" key="2">
    <source>
        <dbReference type="EMBL" id="MFB9738613.1"/>
    </source>
</evidence>
<dbReference type="InterPro" id="IPR001466">
    <property type="entry name" value="Beta-lactam-related"/>
</dbReference>
<protein>
    <submittedName>
        <fullName evidence="2">Serine hydrolase domain-containing protein</fullName>
    </submittedName>
</protein>
<organism evidence="2 3">
    <name type="scientific">Streptomyces thermocoprophilus</name>
    <dbReference type="NCBI Taxonomy" id="78356"/>
    <lineage>
        <taxon>Bacteria</taxon>
        <taxon>Bacillati</taxon>
        <taxon>Actinomycetota</taxon>
        <taxon>Actinomycetes</taxon>
        <taxon>Kitasatosporales</taxon>
        <taxon>Streptomycetaceae</taxon>
        <taxon>Streptomyces</taxon>
    </lineage>
</organism>
<dbReference type="GO" id="GO:0016787">
    <property type="term" value="F:hydrolase activity"/>
    <property type="evidence" value="ECO:0007669"/>
    <property type="project" value="UniProtKB-KW"/>
</dbReference>
<sequence>MTQEIHGTVADGFEEAREEFAAFVAGERPDYEGQLCAYVHGRKVVDLWAGADAGSLYGVFSSTKGAAHLVVALLVQDGTLELDREVTYWWPEFGAEGKDGLTLRDLLAHRAGLVGVDDGFTREELADDRLMAERLADQKPFWRPGTAFGYHALVIGALTGEVVRRATGRTLQEIYEDRVRAPYGLDFWLGLPESEEPRFRSVQPMLPTPPQQAALDARPDGPHTLAAIAFNTQVPDPGAPEDYANSRAVRAKGPASAGGVASARGLAGMYAAMISEVDGRPPLLKPDTLAEFGQIHSTGYDLVSRVHKSFGLGFQATADTWYPFLGAGTVGHSGAGGSQAFADPRCGLAYGYTRRRLAFPGGAAPENNALVKAVHRAAVRG</sequence>
<feature type="domain" description="Beta-lactamase-related" evidence="1">
    <location>
        <begin position="34"/>
        <end position="352"/>
    </location>
</feature>
<dbReference type="PANTHER" id="PTHR43319:SF3">
    <property type="entry name" value="BETA-LACTAMASE-RELATED DOMAIN-CONTAINING PROTEIN"/>
    <property type="match status" value="1"/>
</dbReference>
<name>A0ABV5VLY6_9ACTN</name>
<dbReference type="Proteomes" id="UP001589703">
    <property type="component" value="Unassembled WGS sequence"/>
</dbReference>
<dbReference type="InterPro" id="IPR012338">
    <property type="entry name" value="Beta-lactam/transpept-like"/>
</dbReference>
<keyword evidence="3" id="KW-1185">Reference proteome</keyword>
<reference evidence="2 3" key="1">
    <citation type="submission" date="2024-09" db="EMBL/GenBank/DDBJ databases">
        <authorList>
            <person name="Sun Q."/>
            <person name="Mori K."/>
        </authorList>
    </citation>
    <scope>NUCLEOTIDE SEQUENCE [LARGE SCALE GENOMIC DNA]</scope>
    <source>
        <strain evidence="2 3">JCM 10918</strain>
    </source>
</reference>
<comment type="caution">
    <text evidence="2">The sequence shown here is derived from an EMBL/GenBank/DDBJ whole genome shotgun (WGS) entry which is preliminary data.</text>
</comment>
<dbReference type="Pfam" id="PF00144">
    <property type="entry name" value="Beta-lactamase"/>
    <property type="match status" value="1"/>
</dbReference>
<proteinExistence type="predicted"/>
<dbReference type="EMBL" id="JBHMAR010000053">
    <property type="protein sequence ID" value="MFB9738613.1"/>
    <property type="molecule type" value="Genomic_DNA"/>
</dbReference>
<dbReference type="PANTHER" id="PTHR43319">
    <property type="entry name" value="BETA-LACTAMASE-RELATED"/>
    <property type="match status" value="1"/>
</dbReference>
<keyword evidence="2" id="KW-0378">Hydrolase</keyword>
<gene>
    <name evidence="2" type="ORF">ACFFRO_26395</name>
</gene>
<evidence type="ECO:0000313" key="3">
    <source>
        <dbReference type="Proteomes" id="UP001589703"/>
    </source>
</evidence>
<dbReference type="RefSeq" id="WP_385859984.1">
    <property type="nucleotide sequence ID" value="NZ_JBHMAR010000053.1"/>
</dbReference>